<dbReference type="GO" id="GO:0016567">
    <property type="term" value="P:protein ubiquitination"/>
    <property type="evidence" value="ECO:0007669"/>
    <property type="project" value="TreeGrafter"/>
</dbReference>
<sequence length="702" mass="78821">MVGRTPGKRAPGVLDVTKQLITPPLQPLPSTSPTPTHTIADECTTRLCNFNDRIATTVNLEQVDILIRRYLSNGQYKTALFWADKRLALSRRKKRPPSLVDVAEFIKVLGAVGDHTRLIAYSQKHELALKHVFFAYFYVNALFQKKYFLEILKLKLATLKGFNDPTESAAPCMAYIYKMKSFLPNEEENRVLDKISCELKLDAALLLLLGKTYLISQNRHAARLCLQSAVRRDPCAVEAMDVLHKYNLIPKRNFDELIERFPSLDCGIPNALVHFSIMDGRKDNADKADGPAADSLSGDFSVRTAMAIQYYRIGAVYQANKISTQILKDAGMFQDCILVHVATLVQLRKCDELFMLAHKLVDNQPDDELSWYTVGCYYYAIGQLGTAKNFLNKCTTMNSSFGEGWLAFGHVLSAESEHEQAMNCFLKASRILEGSFEPLMYVGLEYSYANNTKLAQDFLNDAAINAGENPLVLHEQGCIFYMKKDWKSAEEHFSRALRLAYGMSGQECDLDEILWKPLSEFWEPLVNNLGHAKRKLGKYLEAVKFHQRAIMMCPQKATTIGAMAVAYASAGLVDQAALHFQEALCISPHDQVLKHGLEKLLECLEANACLSTFQVAGVPASAAQWDACKLDITEKDFVGTAEEKRAQEKALETLRRYRIKRRPDISALRCRNAPHATRQHSVMVESSIAEVSDDADIEMTIG</sequence>
<dbReference type="GO" id="GO:0005737">
    <property type="term" value="C:cytoplasm"/>
    <property type="evidence" value="ECO:0007669"/>
    <property type="project" value="TreeGrafter"/>
</dbReference>
<dbReference type="Gene3D" id="1.25.40.10">
    <property type="entry name" value="Tetratricopeptide repeat domain"/>
    <property type="match status" value="1"/>
</dbReference>
<keyword evidence="6" id="KW-0131">Cell cycle</keyword>
<dbReference type="SUPFAM" id="SSF48452">
    <property type="entry name" value="TPR-like"/>
    <property type="match status" value="1"/>
</dbReference>
<accession>A0A0M3HT36</accession>
<dbReference type="AlphaFoldDB" id="A0A0M3HT36"/>
<dbReference type="PANTHER" id="PTHR12558:SF9">
    <property type="entry name" value="CELL DIVISION CYCLE PROTEIN 16 HOMOLOG"/>
    <property type="match status" value="1"/>
</dbReference>
<reference evidence="9" key="1">
    <citation type="submission" date="2016-05" db="UniProtKB">
        <authorList>
            <consortium name="WormBaseParasite"/>
        </authorList>
    </citation>
    <scope>IDENTIFICATION</scope>
</reference>
<evidence type="ECO:0000256" key="3">
    <source>
        <dbReference type="ARBA" id="ARBA00022776"/>
    </source>
</evidence>
<dbReference type="PROSITE" id="PS50005">
    <property type="entry name" value="TPR"/>
    <property type="match status" value="2"/>
</dbReference>
<evidence type="ECO:0000256" key="5">
    <source>
        <dbReference type="ARBA" id="ARBA00022803"/>
    </source>
</evidence>
<evidence type="ECO:0000256" key="2">
    <source>
        <dbReference type="ARBA" id="ARBA00022737"/>
    </source>
</evidence>
<evidence type="ECO:0000313" key="8">
    <source>
        <dbReference type="Proteomes" id="UP000036681"/>
    </source>
</evidence>
<dbReference type="Pfam" id="PF13181">
    <property type="entry name" value="TPR_8"/>
    <property type="match status" value="2"/>
</dbReference>
<dbReference type="GO" id="GO:0031145">
    <property type="term" value="P:anaphase-promoting complex-dependent catabolic process"/>
    <property type="evidence" value="ECO:0007669"/>
    <property type="project" value="TreeGrafter"/>
</dbReference>
<evidence type="ECO:0000256" key="1">
    <source>
        <dbReference type="ARBA" id="ARBA00022618"/>
    </source>
</evidence>
<dbReference type="GO" id="GO:0005680">
    <property type="term" value="C:anaphase-promoting complex"/>
    <property type="evidence" value="ECO:0007669"/>
    <property type="project" value="TreeGrafter"/>
</dbReference>
<dbReference type="WBParaSite" id="ALUE_0000574601-mRNA-1">
    <property type="protein sequence ID" value="ALUE_0000574601-mRNA-1"/>
    <property type="gene ID" value="ALUE_0000574601"/>
</dbReference>
<protein>
    <submittedName>
        <fullName evidence="9">TPR_REGION domain-containing protein</fullName>
    </submittedName>
</protein>
<keyword evidence="2" id="KW-0677">Repeat</keyword>
<keyword evidence="8" id="KW-1185">Reference proteome</keyword>
<dbReference type="GO" id="GO:0051301">
    <property type="term" value="P:cell division"/>
    <property type="evidence" value="ECO:0007669"/>
    <property type="project" value="UniProtKB-KW"/>
</dbReference>
<feature type="repeat" description="TPR" evidence="7">
    <location>
        <begin position="523"/>
        <end position="556"/>
    </location>
</feature>
<keyword evidence="4" id="KW-0833">Ubl conjugation pathway</keyword>
<proteinExistence type="predicted"/>
<dbReference type="InterPro" id="IPR011990">
    <property type="entry name" value="TPR-like_helical_dom_sf"/>
</dbReference>
<dbReference type="PANTHER" id="PTHR12558">
    <property type="entry name" value="CELL DIVISION CYCLE 16,23,27"/>
    <property type="match status" value="1"/>
</dbReference>
<evidence type="ECO:0000256" key="4">
    <source>
        <dbReference type="ARBA" id="ARBA00022786"/>
    </source>
</evidence>
<evidence type="ECO:0000256" key="6">
    <source>
        <dbReference type="ARBA" id="ARBA00023306"/>
    </source>
</evidence>
<dbReference type="GO" id="GO:0045842">
    <property type="term" value="P:positive regulation of mitotic metaphase/anaphase transition"/>
    <property type="evidence" value="ECO:0007669"/>
    <property type="project" value="TreeGrafter"/>
</dbReference>
<dbReference type="SMART" id="SM00028">
    <property type="entry name" value="TPR"/>
    <property type="match status" value="6"/>
</dbReference>
<dbReference type="InterPro" id="IPR019734">
    <property type="entry name" value="TPR_rpt"/>
</dbReference>
<evidence type="ECO:0000313" key="9">
    <source>
        <dbReference type="WBParaSite" id="ALUE_0000574601-mRNA-1"/>
    </source>
</evidence>
<keyword evidence="5 7" id="KW-0802">TPR repeat</keyword>
<name>A0A0M3HT36_ASCLU</name>
<dbReference type="Proteomes" id="UP000036681">
    <property type="component" value="Unplaced"/>
</dbReference>
<keyword evidence="1" id="KW-0132">Cell division</keyword>
<evidence type="ECO:0000256" key="7">
    <source>
        <dbReference type="PROSITE-ProRule" id="PRU00339"/>
    </source>
</evidence>
<feature type="repeat" description="TPR" evidence="7">
    <location>
        <begin position="557"/>
        <end position="590"/>
    </location>
</feature>
<keyword evidence="3" id="KW-0498">Mitosis</keyword>
<organism evidence="8 9">
    <name type="scientific">Ascaris lumbricoides</name>
    <name type="common">Giant roundworm</name>
    <dbReference type="NCBI Taxonomy" id="6252"/>
    <lineage>
        <taxon>Eukaryota</taxon>
        <taxon>Metazoa</taxon>
        <taxon>Ecdysozoa</taxon>
        <taxon>Nematoda</taxon>
        <taxon>Chromadorea</taxon>
        <taxon>Rhabditida</taxon>
        <taxon>Spirurina</taxon>
        <taxon>Ascaridomorpha</taxon>
        <taxon>Ascaridoidea</taxon>
        <taxon>Ascarididae</taxon>
        <taxon>Ascaris</taxon>
    </lineage>
</organism>